<dbReference type="SUPFAM" id="SSF53335">
    <property type="entry name" value="S-adenosyl-L-methionine-dependent methyltransferases"/>
    <property type="match status" value="1"/>
</dbReference>
<dbReference type="PANTHER" id="PTHR12496:SF0">
    <property type="entry name" value="METHYLTRANSFERASE DOMAIN-CONTAINING PROTEIN"/>
    <property type="match status" value="1"/>
</dbReference>
<feature type="domain" description="Methyltransferase" evidence="1">
    <location>
        <begin position="119"/>
        <end position="258"/>
    </location>
</feature>
<dbReference type="EMBL" id="QDKL01000004">
    <property type="protein sequence ID" value="RZF20410.1"/>
    <property type="molecule type" value="Genomic_DNA"/>
</dbReference>
<dbReference type="GO" id="GO:0008168">
    <property type="term" value="F:methyltransferase activity"/>
    <property type="evidence" value="ECO:0007669"/>
    <property type="project" value="UniProtKB-KW"/>
</dbReference>
<dbReference type="Pfam" id="PF13679">
    <property type="entry name" value="Methyltransf_32"/>
    <property type="match status" value="1"/>
</dbReference>
<dbReference type="PANTHER" id="PTHR12496">
    <property type="entry name" value="CGI-41 METHYLTRANSFERASE"/>
    <property type="match status" value="1"/>
</dbReference>
<dbReference type="InterPro" id="IPR025714">
    <property type="entry name" value="Methyltranfer_dom"/>
</dbReference>
<keyword evidence="2" id="KW-0808">Transferase</keyword>
<evidence type="ECO:0000313" key="2">
    <source>
        <dbReference type="EMBL" id="RZF20410.1"/>
    </source>
</evidence>
<reference evidence="3" key="1">
    <citation type="journal article" date="2019" name="Int. J. Syst. Evol. Microbiol.">
        <title>Halobacteriovorax valvorus sp. nov., a novel prokaryotic predator isolated from coastal seawater of China.</title>
        <authorList>
            <person name="Chen M.-X."/>
        </authorList>
    </citation>
    <scope>NUCLEOTIDE SEQUENCE [LARGE SCALE GENOMIC DNA]</scope>
    <source>
        <strain evidence="3">BL9</strain>
    </source>
</reference>
<comment type="caution">
    <text evidence="2">The sequence shown here is derived from an EMBL/GenBank/DDBJ whole genome shotgun (WGS) entry which is preliminary data.</text>
</comment>
<protein>
    <submittedName>
        <fullName evidence="2">Methyltransferase</fullName>
    </submittedName>
</protein>
<keyword evidence="3" id="KW-1185">Reference proteome</keyword>
<dbReference type="Proteomes" id="UP000443582">
    <property type="component" value="Unassembled WGS sequence"/>
</dbReference>
<evidence type="ECO:0000259" key="1">
    <source>
        <dbReference type="Pfam" id="PF13679"/>
    </source>
</evidence>
<dbReference type="GO" id="GO:0032259">
    <property type="term" value="P:methylation"/>
    <property type="evidence" value="ECO:0007669"/>
    <property type="project" value="UniProtKB-KW"/>
</dbReference>
<name>A0ABY0IBR8_9BACT</name>
<gene>
    <name evidence="2" type="ORF">DAY19_14705</name>
</gene>
<dbReference type="Gene3D" id="3.40.50.150">
    <property type="entry name" value="Vaccinia Virus protein VP39"/>
    <property type="match status" value="1"/>
</dbReference>
<organism evidence="2 3">
    <name type="scientific">Halobacteriovorax vibrionivorans</name>
    <dbReference type="NCBI Taxonomy" id="2152716"/>
    <lineage>
        <taxon>Bacteria</taxon>
        <taxon>Pseudomonadati</taxon>
        <taxon>Bdellovibrionota</taxon>
        <taxon>Bacteriovoracia</taxon>
        <taxon>Bacteriovoracales</taxon>
        <taxon>Halobacteriovoraceae</taxon>
        <taxon>Halobacteriovorax</taxon>
    </lineage>
</organism>
<sequence>MVVSHAINNVMNYQQQFTSIINILRPYSEIWQREVIDQFRAGKLDQVYPKELIAPLREITAQEQFKVDCKRIYDSLPESDLKDLFNSLKSLEEVEVIDKEMTAGIEKLPSWAFHKVKGKKQYEILTIANFLTNLQKNKEIKFKHVVDIGGGVGHLSRTLAYYFGMDMISLDINPEFQEIGKKRLEKFPKPQGHKNVQFINHDFSIDLADEKNEEIFCDNSFSLGLHTCGPLAVKHMQVAAKHQSSGMLNFGCCYNKLTPKSDINLSNFAKENNPLEFGRDSCTLATRGHQSMTYEDFEQKRKVKYYRYCLQFYIDDIYGQDKEVMPIGDAHKRLYLGDFATYAKSKCHENNIPINFSDEEFEEYLKKHEDILETLFLCDIIRWQFGRALELYILIDRVMMLQEMNKEAKLMSFFDEEESPRNMGIWYYDKE</sequence>
<dbReference type="CDD" id="cd02440">
    <property type="entry name" value="AdoMet_MTases"/>
    <property type="match status" value="1"/>
</dbReference>
<accession>A0ABY0IBR8</accession>
<dbReference type="InterPro" id="IPR029063">
    <property type="entry name" value="SAM-dependent_MTases_sf"/>
</dbReference>
<keyword evidence="2" id="KW-0489">Methyltransferase</keyword>
<dbReference type="InterPro" id="IPR052220">
    <property type="entry name" value="METTL25"/>
</dbReference>
<proteinExistence type="predicted"/>
<evidence type="ECO:0000313" key="3">
    <source>
        <dbReference type="Proteomes" id="UP000443582"/>
    </source>
</evidence>